<dbReference type="PANTHER" id="PTHR19308">
    <property type="entry name" value="PHOSPHATIDYLCHOLINE TRANSFER PROTEIN"/>
    <property type="match status" value="1"/>
</dbReference>
<keyword evidence="3" id="KW-1185">Reference proteome</keyword>
<dbReference type="FunFam" id="3.30.530.20:FF:000006">
    <property type="entry name" value="StAR-related lipid transfer protein 7, mitochondrial"/>
    <property type="match status" value="1"/>
</dbReference>
<dbReference type="SUPFAM" id="SSF55961">
    <property type="entry name" value="Bet v1-like"/>
    <property type="match status" value="1"/>
</dbReference>
<dbReference type="PANTHER" id="PTHR19308:SF39">
    <property type="entry name" value="PHOSPHATIDYLCHOLINE TRANSFER PROTEIN"/>
    <property type="match status" value="1"/>
</dbReference>
<sequence>MILFLGPIWIAFLVGVVLGWAWKPKWVNLGGGKLEYSESKTFNLSAPPSPSPLISSPVKSFNLAPCLNSLKEQPPSCRGAWVVDSGVDKELSSVPLPIHNSDCSTTPPLGSEKSLLTEDDLQHLNQLAEMKDGGPSWIPIMDRSTPNMSCQVWRRDPETGPPQYRTRTVYEDATPETLRDFFWDDEFRLQWDDMLVHAVTIEECPTTGTMVVHWIRKFPFFCSDRDYTIGRRIWAAGRSYYCATKGVPCPSVPRRDKPRRVDLYYSSWCIQAVESRKGDGQMSACEVLLFHHEDMGIPWEIAKFGVQQGMWRTVKKIEAGLRAYQKERAAGVSISHSGFMAQVNTKISSEYLRSLGSYDDSSETEMVASFDKPRGVNIPKLLFFGGIVVLACSLDRGLLTKAFIFSVARRFANIGRRPPAL</sequence>
<dbReference type="Pfam" id="PF01852">
    <property type="entry name" value="START"/>
    <property type="match status" value="1"/>
</dbReference>
<dbReference type="PROSITE" id="PS50848">
    <property type="entry name" value="START"/>
    <property type="match status" value="1"/>
</dbReference>
<dbReference type="InterPro" id="IPR023393">
    <property type="entry name" value="START-like_dom_sf"/>
</dbReference>
<dbReference type="CDD" id="cd08870">
    <property type="entry name" value="START_STARD2_7-like"/>
    <property type="match status" value="1"/>
</dbReference>
<protein>
    <recommendedName>
        <fullName evidence="1">START domain-containing protein</fullName>
    </recommendedName>
</protein>
<organism evidence="2 3">
    <name type="scientific">Liquidambar formosana</name>
    <name type="common">Formosan gum</name>
    <dbReference type="NCBI Taxonomy" id="63359"/>
    <lineage>
        <taxon>Eukaryota</taxon>
        <taxon>Viridiplantae</taxon>
        <taxon>Streptophyta</taxon>
        <taxon>Embryophyta</taxon>
        <taxon>Tracheophyta</taxon>
        <taxon>Spermatophyta</taxon>
        <taxon>Magnoliopsida</taxon>
        <taxon>eudicotyledons</taxon>
        <taxon>Gunneridae</taxon>
        <taxon>Pentapetalae</taxon>
        <taxon>Saxifragales</taxon>
        <taxon>Altingiaceae</taxon>
        <taxon>Liquidambar</taxon>
    </lineage>
</organism>
<proteinExistence type="predicted"/>
<dbReference type="Gene3D" id="3.30.530.20">
    <property type="match status" value="1"/>
</dbReference>
<dbReference type="AlphaFoldDB" id="A0AAP0SCU5"/>
<gene>
    <name evidence="2" type="ORF">L1049_019613</name>
</gene>
<dbReference type="InterPro" id="IPR002913">
    <property type="entry name" value="START_lipid-bd_dom"/>
</dbReference>
<name>A0AAP0SCU5_LIQFO</name>
<accession>A0AAP0SCU5</accession>
<evidence type="ECO:0000259" key="1">
    <source>
        <dbReference type="PROSITE" id="PS50848"/>
    </source>
</evidence>
<dbReference type="InterPro" id="IPR051213">
    <property type="entry name" value="START_lipid_transfer"/>
</dbReference>
<reference evidence="2 3" key="1">
    <citation type="journal article" date="2024" name="Plant J.">
        <title>Genome sequences and population genomics reveal climatic adaptation and genomic divergence between two closely related sweetgum species.</title>
        <authorList>
            <person name="Xu W.Q."/>
            <person name="Ren C.Q."/>
            <person name="Zhang X.Y."/>
            <person name="Comes H.P."/>
            <person name="Liu X.H."/>
            <person name="Li Y.G."/>
            <person name="Kettle C.J."/>
            <person name="Jalonen R."/>
            <person name="Gaisberger H."/>
            <person name="Ma Y.Z."/>
            <person name="Qiu Y.X."/>
        </authorList>
    </citation>
    <scope>NUCLEOTIDE SEQUENCE [LARGE SCALE GENOMIC DNA]</scope>
    <source>
        <strain evidence="2">Hangzhou</strain>
    </source>
</reference>
<comment type="caution">
    <text evidence="2">The sequence shown here is derived from an EMBL/GenBank/DDBJ whole genome shotgun (WGS) entry which is preliminary data.</text>
</comment>
<evidence type="ECO:0000313" key="3">
    <source>
        <dbReference type="Proteomes" id="UP001415857"/>
    </source>
</evidence>
<dbReference type="EMBL" id="JBBPBK010000001">
    <property type="protein sequence ID" value="KAK9291664.1"/>
    <property type="molecule type" value="Genomic_DNA"/>
</dbReference>
<evidence type="ECO:0000313" key="2">
    <source>
        <dbReference type="EMBL" id="KAK9291664.1"/>
    </source>
</evidence>
<dbReference type="Proteomes" id="UP001415857">
    <property type="component" value="Unassembled WGS sequence"/>
</dbReference>
<feature type="domain" description="START" evidence="1">
    <location>
        <begin position="135"/>
        <end position="326"/>
    </location>
</feature>
<dbReference type="GO" id="GO:0005737">
    <property type="term" value="C:cytoplasm"/>
    <property type="evidence" value="ECO:0007669"/>
    <property type="project" value="UniProtKB-ARBA"/>
</dbReference>
<dbReference type="GO" id="GO:0008289">
    <property type="term" value="F:lipid binding"/>
    <property type="evidence" value="ECO:0007669"/>
    <property type="project" value="InterPro"/>
</dbReference>